<evidence type="ECO:0000313" key="1">
    <source>
        <dbReference type="EMBL" id="KAF7812171.1"/>
    </source>
</evidence>
<reference evidence="1" key="1">
    <citation type="submission" date="2020-09" db="EMBL/GenBank/DDBJ databases">
        <title>Genome-Enabled Discovery of Anthraquinone Biosynthesis in Senna tora.</title>
        <authorList>
            <person name="Kang S.-H."/>
            <person name="Pandey R.P."/>
            <person name="Lee C.-M."/>
            <person name="Sim J.-S."/>
            <person name="Jeong J.-T."/>
            <person name="Choi B.-S."/>
            <person name="Jung M."/>
            <person name="Ginzburg D."/>
            <person name="Zhao K."/>
            <person name="Won S.Y."/>
            <person name="Oh T.-J."/>
            <person name="Yu Y."/>
            <person name="Kim N.-H."/>
            <person name="Lee O.R."/>
            <person name="Lee T.-H."/>
            <person name="Bashyal P."/>
            <person name="Kim T.-S."/>
            <person name="Lee W.-H."/>
            <person name="Kawkins C."/>
            <person name="Kim C.-K."/>
            <person name="Kim J.S."/>
            <person name="Ahn B.O."/>
            <person name="Rhee S.Y."/>
            <person name="Sohng J.K."/>
        </authorList>
    </citation>
    <scope>NUCLEOTIDE SEQUENCE</scope>
    <source>
        <tissue evidence="1">Leaf</tissue>
    </source>
</reference>
<dbReference type="Proteomes" id="UP000634136">
    <property type="component" value="Unassembled WGS sequence"/>
</dbReference>
<dbReference type="AlphaFoldDB" id="A0A834SYR1"/>
<comment type="caution">
    <text evidence="1">The sequence shown here is derived from an EMBL/GenBank/DDBJ whole genome shotgun (WGS) entry which is preliminary data.</text>
</comment>
<accession>A0A834SYR1</accession>
<gene>
    <name evidence="1" type="ORF">G2W53_033147</name>
</gene>
<keyword evidence="2" id="KW-1185">Reference proteome</keyword>
<protein>
    <submittedName>
        <fullName evidence="1">Uncharacterized protein</fullName>
    </submittedName>
</protein>
<sequence length="33" mass="3784">MLSSASLHHFLIFNGCARLLTQRRETRDDAVKP</sequence>
<dbReference type="EMBL" id="JAAIUW010000010">
    <property type="protein sequence ID" value="KAF7812171.1"/>
    <property type="molecule type" value="Genomic_DNA"/>
</dbReference>
<organism evidence="1 2">
    <name type="scientific">Senna tora</name>
    <dbReference type="NCBI Taxonomy" id="362788"/>
    <lineage>
        <taxon>Eukaryota</taxon>
        <taxon>Viridiplantae</taxon>
        <taxon>Streptophyta</taxon>
        <taxon>Embryophyta</taxon>
        <taxon>Tracheophyta</taxon>
        <taxon>Spermatophyta</taxon>
        <taxon>Magnoliopsida</taxon>
        <taxon>eudicotyledons</taxon>
        <taxon>Gunneridae</taxon>
        <taxon>Pentapetalae</taxon>
        <taxon>rosids</taxon>
        <taxon>fabids</taxon>
        <taxon>Fabales</taxon>
        <taxon>Fabaceae</taxon>
        <taxon>Caesalpinioideae</taxon>
        <taxon>Cassia clade</taxon>
        <taxon>Senna</taxon>
    </lineage>
</organism>
<proteinExistence type="predicted"/>
<name>A0A834SYR1_9FABA</name>
<evidence type="ECO:0000313" key="2">
    <source>
        <dbReference type="Proteomes" id="UP000634136"/>
    </source>
</evidence>